<organism evidence="1 2">
    <name type="scientific">Aliiruegeria haliotis</name>
    <dbReference type="NCBI Taxonomy" id="1280846"/>
    <lineage>
        <taxon>Bacteria</taxon>
        <taxon>Pseudomonadati</taxon>
        <taxon>Pseudomonadota</taxon>
        <taxon>Alphaproteobacteria</taxon>
        <taxon>Rhodobacterales</taxon>
        <taxon>Roseobacteraceae</taxon>
        <taxon>Aliiruegeria</taxon>
    </lineage>
</organism>
<dbReference type="EMBL" id="PVTD01000002">
    <property type="protein sequence ID" value="PRY25242.1"/>
    <property type="molecule type" value="Genomic_DNA"/>
</dbReference>
<evidence type="ECO:0000313" key="2">
    <source>
        <dbReference type="Proteomes" id="UP000239480"/>
    </source>
</evidence>
<evidence type="ECO:0000313" key="1">
    <source>
        <dbReference type="EMBL" id="PRY25242.1"/>
    </source>
</evidence>
<sequence length="87" mass="9199">MAEKATTGSKRAGAIATTKKGIELDELALIGVFGTDTKRRALVRHASGRVQKIAMGGRLSGGKVVAIGKDEVFIRFGSRTQKLEMPG</sequence>
<dbReference type="Gene3D" id="2.30.30.830">
    <property type="match status" value="1"/>
</dbReference>
<dbReference type="OrthoDB" id="7860232at2"/>
<dbReference type="AlphaFoldDB" id="A0A2T0RVT6"/>
<dbReference type="Proteomes" id="UP000239480">
    <property type="component" value="Unassembled WGS sequence"/>
</dbReference>
<protein>
    <recommendedName>
        <fullName evidence="3">Type IV pilus biogenesis protein PilP</fullName>
    </recommendedName>
</protein>
<comment type="caution">
    <text evidence="1">The sequence shown here is derived from an EMBL/GenBank/DDBJ whole genome shotgun (WGS) entry which is preliminary data.</text>
</comment>
<keyword evidence="2" id="KW-1185">Reference proteome</keyword>
<accession>A0A2T0RVT6</accession>
<dbReference type="RefSeq" id="WP_106204160.1">
    <property type="nucleotide sequence ID" value="NZ_PVTD01000002.1"/>
</dbReference>
<name>A0A2T0RVT6_9RHOB</name>
<reference evidence="1 2" key="1">
    <citation type="submission" date="2018-03" db="EMBL/GenBank/DDBJ databases">
        <title>Genomic Encyclopedia of Archaeal and Bacterial Type Strains, Phase II (KMG-II): from individual species to whole genera.</title>
        <authorList>
            <person name="Goeker M."/>
        </authorList>
    </citation>
    <scope>NUCLEOTIDE SEQUENCE [LARGE SCALE GENOMIC DNA]</scope>
    <source>
        <strain evidence="1 2">DSM 29328</strain>
    </source>
</reference>
<proteinExistence type="predicted"/>
<gene>
    <name evidence="1" type="ORF">CLV78_102419</name>
</gene>
<evidence type="ECO:0008006" key="3">
    <source>
        <dbReference type="Google" id="ProtNLM"/>
    </source>
</evidence>